<feature type="compositionally biased region" description="Polar residues" evidence="1">
    <location>
        <begin position="478"/>
        <end position="494"/>
    </location>
</feature>
<dbReference type="RefSeq" id="XP_007719503.1">
    <property type="nucleotide sequence ID" value="XM_007721313.1"/>
</dbReference>
<dbReference type="eggNOG" id="ENOG502SP4F">
    <property type="taxonomic scope" value="Eukaryota"/>
</dbReference>
<evidence type="ECO:0000313" key="4">
    <source>
        <dbReference type="Proteomes" id="UP000019484"/>
    </source>
</evidence>
<accession>W9ZL76</accession>
<comment type="caution">
    <text evidence="3">The sequence shown here is derived from an EMBL/GenBank/DDBJ whole genome shotgun (WGS) entry which is preliminary data.</text>
</comment>
<name>W9ZL76_9EURO</name>
<organism evidence="3 4">
    <name type="scientific">Capronia coronata CBS 617.96</name>
    <dbReference type="NCBI Taxonomy" id="1182541"/>
    <lineage>
        <taxon>Eukaryota</taxon>
        <taxon>Fungi</taxon>
        <taxon>Dikarya</taxon>
        <taxon>Ascomycota</taxon>
        <taxon>Pezizomycotina</taxon>
        <taxon>Eurotiomycetes</taxon>
        <taxon>Chaetothyriomycetidae</taxon>
        <taxon>Chaetothyriales</taxon>
        <taxon>Herpotrichiellaceae</taxon>
        <taxon>Capronia</taxon>
    </lineage>
</organism>
<feature type="region of interest" description="Disordered" evidence="1">
    <location>
        <begin position="399"/>
        <end position="423"/>
    </location>
</feature>
<proteinExistence type="predicted"/>
<dbReference type="PANTHER" id="PTHR47807:SF1">
    <property type="entry name" value="PROTEIN TBF1"/>
    <property type="match status" value="1"/>
</dbReference>
<feature type="region of interest" description="Disordered" evidence="1">
    <location>
        <begin position="516"/>
        <end position="756"/>
    </location>
</feature>
<feature type="compositionally biased region" description="Basic and acidic residues" evidence="1">
    <location>
        <begin position="582"/>
        <end position="600"/>
    </location>
</feature>
<dbReference type="STRING" id="1182541.W9ZL76"/>
<dbReference type="InterPro" id="IPR001005">
    <property type="entry name" value="SANT/Myb"/>
</dbReference>
<feature type="compositionally biased region" description="Low complexity" evidence="1">
    <location>
        <begin position="710"/>
        <end position="719"/>
    </location>
</feature>
<feature type="compositionally biased region" description="Acidic residues" evidence="1">
    <location>
        <begin position="466"/>
        <end position="477"/>
    </location>
</feature>
<dbReference type="GeneID" id="19155302"/>
<feature type="compositionally biased region" description="Basic residues" evidence="1">
    <location>
        <begin position="1"/>
        <end position="11"/>
    </location>
</feature>
<feature type="domain" description="Myb-like" evidence="2">
    <location>
        <begin position="776"/>
        <end position="833"/>
    </location>
</feature>
<dbReference type="PANTHER" id="PTHR47807">
    <property type="entry name" value="PROTEIN TBF1"/>
    <property type="match status" value="1"/>
</dbReference>
<feature type="compositionally biased region" description="Acidic residues" evidence="1">
    <location>
        <begin position="622"/>
        <end position="643"/>
    </location>
</feature>
<dbReference type="Proteomes" id="UP000019484">
    <property type="component" value="Unassembled WGS sequence"/>
</dbReference>
<feature type="region of interest" description="Disordered" evidence="1">
    <location>
        <begin position="1"/>
        <end position="55"/>
    </location>
</feature>
<keyword evidence="4" id="KW-1185">Reference proteome</keyword>
<dbReference type="AlphaFoldDB" id="W9ZL76"/>
<feature type="compositionally biased region" description="Acidic residues" evidence="1">
    <location>
        <begin position="571"/>
        <end position="581"/>
    </location>
</feature>
<feature type="compositionally biased region" description="Basic and acidic residues" evidence="1">
    <location>
        <begin position="536"/>
        <end position="548"/>
    </location>
</feature>
<evidence type="ECO:0000313" key="3">
    <source>
        <dbReference type="EMBL" id="EXJ95274.1"/>
    </source>
</evidence>
<feature type="compositionally biased region" description="Polar residues" evidence="1">
    <location>
        <begin position="652"/>
        <end position="661"/>
    </location>
</feature>
<dbReference type="HOGENOM" id="CLU_356008_0_0_1"/>
<dbReference type="InterPro" id="IPR052833">
    <property type="entry name" value="Telomeric_DNA-bd_trans-reg"/>
</dbReference>
<feature type="region of interest" description="Disordered" evidence="1">
    <location>
        <begin position="68"/>
        <end position="89"/>
    </location>
</feature>
<feature type="region of interest" description="Disordered" evidence="1">
    <location>
        <begin position="453"/>
        <end position="503"/>
    </location>
</feature>
<protein>
    <recommendedName>
        <fullName evidence="2">Myb-like domain-containing protein</fullName>
    </recommendedName>
</protein>
<dbReference type="GO" id="GO:0010833">
    <property type="term" value="P:telomere maintenance via telomere lengthening"/>
    <property type="evidence" value="ECO:0007669"/>
    <property type="project" value="TreeGrafter"/>
</dbReference>
<dbReference type="SMART" id="SM00717">
    <property type="entry name" value="SANT"/>
    <property type="match status" value="1"/>
</dbReference>
<sequence>MPPRRAVRSVSRKSTPLSPPRASSTNVPVDTPTPNKRATRSSSRNVTAAHQQPRSIDEVLATVHEGYESQRDDELGDRNPPSRELSTDGSDLESMLNNLDLDAIVDNINLLHDDARDLLSLFERHDTAGLHTLVAKLSQINSSERKRLRIRERRFETSREPYVESNYIKPSIVVGSLAARDPDGDIHGPWRPDPVLYLANLASQMVAVLSTNPEHRSDYLQYMFNNFPLPFTDMDLFAIEEPMLDQTVDLSLDILTQFFIYRAKADQKRVEFDPDALARQVFWTDEGALRVFVHDSTLDKTTERLQALRKHFSLDPQQPVDIHTLEEQFSWPGFVVEVTKWTMSRKQDLDQFISSIGGIDTIADFLSAKFLADSQQIKEGAHDEPDVGAEHRVEQRAVDPNLGPASNRQDSPAGPPTGSKLSSRLNRFNTLKATYAAKASGADISLAMVTEVESIRETPQSPTPVENDDDGMMDEDQASAQYPHTSQAGGQTDNGDSHSDDDSELVRQRIEFFRTARRQQEQSEKENKKMAAKKPSLLDRQEDAERVSFSEAPEEDYPAPQPHKRQRLDSEPSEEEEDAFEIDQRAAKKRRVDDVQDRQRSVAVSDAGRRIRGEPPITEADPVVDSDDDYVNNDDEDDDDAENEPQVIPATQRWTPRSTLAMQAARAAQQGLTQRRPPPSTAPQPRPPPTSTQQSSHTLNRAPLGTVIGSRPPASSAPNPRHRAAPAEAPARRVSPPRRNDPYDPEPPRSQIAQVNREAKLATRLSREFRCPKVQVRRGYTDEEVERLMEMVALYGTSWATILKEDQFHPDGPRLQGRGQVQLKDKARNIKMDFLKYVFFPPPMSTLAPSINPLESTLRGICSVFLISDV</sequence>
<dbReference type="EMBL" id="AMWN01000001">
    <property type="protein sequence ID" value="EXJ95274.1"/>
    <property type="molecule type" value="Genomic_DNA"/>
</dbReference>
<dbReference type="Gene3D" id="1.10.10.60">
    <property type="entry name" value="Homeodomain-like"/>
    <property type="match status" value="1"/>
</dbReference>
<dbReference type="GO" id="GO:0003691">
    <property type="term" value="F:double-stranded telomeric DNA binding"/>
    <property type="evidence" value="ECO:0007669"/>
    <property type="project" value="TreeGrafter"/>
</dbReference>
<feature type="compositionally biased region" description="Basic and acidic residues" evidence="1">
    <location>
        <begin position="68"/>
        <end position="81"/>
    </location>
</feature>
<dbReference type="OrthoDB" id="5398572at2759"/>
<dbReference type="CDD" id="cd11660">
    <property type="entry name" value="SANT_TRF"/>
    <property type="match status" value="1"/>
</dbReference>
<reference evidence="3 4" key="1">
    <citation type="submission" date="2013-03" db="EMBL/GenBank/DDBJ databases">
        <title>The Genome Sequence of Capronia coronata CBS 617.96.</title>
        <authorList>
            <consortium name="The Broad Institute Genomics Platform"/>
            <person name="Cuomo C."/>
            <person name="de Hoog S."/>
            <person name="Gorbushina A."/>
            <person name="Walker B."/>
            <person name="Young S.K."/>
            <person name="Zeng Q."/>
            <person name="Gargeya S."/>
            <person name="Fitzgerald M."/>
            <person name="Haas B."/>
            <person name="Abouelleil A."/>
            <person name="Allen A.W."/>
            <person name="Alvarado L."/>
            <person name="Arachchi H.M."/>
            <person name="Berlin A.M."/>
            <person name="Chapman S.B."/>
            <person name="Gainer-Dewar J."/>
            <person name="Goldberg J."/>
            <person name="Griggs A."/>
            <person name="Gujja S."/>
            <person name="Hansen M."/>
            <person name="Howarth C."/>
            <person name="Imamovic A."/>
            <person name="Ireland A."/>
            <person name="Larimer J."/>
            <person name="McCowan C."/>
            <person name="Murphy C."/>
            <person name="Pearson M."/>
            <person name="Poon T.W."/>
            <person name="Priest M."/>
            <person name="Roberts A."/>
            <person name="Saif S."/>
            <person name="Shea T."/>
            <person name="Sisk P."/>
            <person name="Sykes S."/>
            <person name="Wortman J."/>
            <person name="Nusbaum C."/>
            <person name="Birren B."/>
        </authorList>
    </citation>
    <scope>NUCLEOTIDE SEQUENCE [LARGE SCALE GENOMIC DNA]</scope>
    <source>
        <strain evidence="3 4">CBS 617.96</strain>
    </source>
</reference>
<evidence type="ECO:0000256" key="1">
    <source>
        <dbReference type="SAM" id="MobiDB-lite"/>
    </source>
</evidence>
<gene>
    <name evidence="3" type="ORF">A1O1_00394</name>
</gene>
<feature type="compositionally biased region" description="Polar residues" evidence="1">
    <location>
        <begin position="12"/>
        <end position="54"/>
    </location>
</feature>
<evidence type="ECO:0000259" key="2">
    <source>
        <dbReference type="SMART" id="SM00717"/>
    </source>
</evidence>
<feature type="compositionally biased region" description="Basic and acidic residues" evidence="1">
    <location>
        <begin position="516"/>
        <end position="529"/>
    </location>
</feature>
<feature type="compositionally biased region" description="Pro residues" evidence="1">
    <location>
        <begin position="676"/>
        <end position="690"/>
    </location>
</feature>